<protein>
    <recommendedName>
        <fullName evidence="3">RING-type domain-containing protein</fullName>
    </recommendedName>
</protein>
<organism evidence="1 2">
    <name type="scientific">Vitrella brassicaformis (strain CCMP3155)</name>
    <dbReference type="NCBI Taxonomy" id="1169540"/>
    <lineage>
        <taxon>Eukaryota</taxon>
        <taxon>Sar</taxon>
        <taxon>Alveolata</taxon>
        <taxon>Colpodellida</taxon>
        <taxon>Vitrellaceae</taxon>
        <taxon>Vitrella</taxon>
    </lineage>
</organism>
<dbReference type="Proteomes" id="UP000041254">
    <property type="component" value="Unassembled WGS sequence"/>
</dbReference>
<reference evidence="1 2" key="1">
    <citation type="submission" date="2014-11" db="EMBL/GenBank/DDBJ databases">
        <authorList>
            <person name="Zhu J."/>
            <person name="Qi W."/>
            <person name="Song R."/>
        </authorList>
    </citation>
    <scope>NUCLEOTIDE SEQUENCE [LARGE SCALE GENOMIC DNA]</scope>
</reference>
<gene>
    <name evidence="1" type="ORF">Vbra_15916</name>
</gene>
<sequence>MTQGNCFTVPSLSASVNCEMLASTPSMCPTTVKTQWGRLQRLNGTDLYWHLMTDSDLDKAIDQNPHRAVGQLGWCLPDLRVTRGQLLSRHHRDNCGPLLPAVPLRPPLRQGDCSNCNLYTTVLAQDMLICFHRLCVKCKQSHGRGEADSVEDLQCPVCQHSTAEGADAAKQCPICTCREDLLKLPCCK</sequence>
<accession>A0A0G4FQ28</accession>
<evidence type="ECO:0000313" key="1">
    <source>
        <dbReference type="EMBL" id="CEM15939.1"/>
    </source>
</evidence>
<dbReference type="EMBL" id="CDMY01000474">
    <property type="protein sequence ID" value="CEM15939.1"/>
    <property type="molecule type" value="Genomic_DNA"/>
</dbReference>
<dbReference type="VEuPathDB" id="CryptoDB:Vbra_15916"/>
<proteinExistence type="predicted"/>
<evidence type="ECO:0008006" key="3">
    <source>
        <dbReference type="Google" id="ProtNLM"/>
    </source>
</evidence>
<dbReference type="InParanoid" id="A0A0G4FQ28"/>
<dbReference type="AlphaFoldDB" id="A0A0G4FQ28"/>
<evidence type="ECO:0000313" key="2">
    <source>
        <dbReference type="Proteomes" id="UP000041254"/>
    </source>
</evidence>
<keyword evidence="2" id="KW-1185">Reference proteome</keyword>
<name>A0A0G4FQ28_VITBC</name>